<reference evidence="5" key="1">
    <citation type="submission" date="2024-05" db="EMBL/GenBank/DDBJ databases">
        <title>Whole genome shotgun sequence of Streptomyces hygroscopicus NBRC 113678.</title>
        <authorList>
            <person name="Komaki H."/>
            <person name="Tamura T."/>
        </authorList>
    </citation>
    <scope>NUCLEOTIDE SEQUENCE</scope>
    <source>
        <strain evidence="5">N11-34</strain>
    </source>
</reference>
<dbReference type="InterPro" id="IPR018062">
    <property type="entry name" value="HTH_AraC-typ_CS"/>
</dbReference>
<name>A0ABQ3U7Y1_STRHY</name>
<evidence type="ECO:0000313" key="6">
    <source>
        <dbReference type="Proteomes" id="UP001054854"/>
    </source>
</evidence>
<organism evidence="5 6">
    <name type="scientific">Streptomyces hygroscopicus</name>
    <dbReference type="NCBI Taxonomy" id="1912"/>
    <lineage>
        <taxon>Bacteria</taxon>
        <taxon>Bacillati</taxon>
        <taxon>Actinomycetota</taxon>
        <taxon>Actinomycetes</taxon>
        <taxon>Kitasatosporales</taxon>
        <taxon>Streptomycetaceae</taxon>
        <taxon>Streptomyces</taxon>
        <taxon>Streptomyces violaceusniger group</taxon>
    </lineage>
</organism>
<accession>A0ABQ3U7Y1</accession>
<evidence type="ECO:0000256" key="2">
    <source>
        <dbReference type="ARBA" id="ARBA00023125"/>
    </source>
</evidence>
<dbReference type="PANTHER" id="PTHR46796:SF15">
    <property type="entry name" value="BLL1074 PROTEIN"/>
    <property type="match status" value="1"/>
</dbReference>
<proteinExistence type="predicted"/>
<dbReference type="InterPro" id="IPR018060">
    <property type="entry name" value="HTH_AraC"/>
</dbReference>
<keyword evidence="3" id="KW-0804">Transcription</keyword>
<evidence type="ECO:0000259" key="4">
    <source>
        <dbReference type="PROSITE" id="PS01124"/>
    </source>
</evidence>
<protein>
    <submittedName>
        <fullName evidence="5">AraC family transcriptional regulator</fullName>
    </submittedName>
</protein>
<keyword evidence="6" id="KW-1185">Reference proteome</keyword>
<dbReference type="InterPro" id="IPR050204">
    <property type="entry name" value="AraC_XylS_family_regulators"/>
</dbReference>
<comment type="caution">
    <text evidence="5">The sequence shown here is derived from an EMBL/GenBank/DDBJ whole genome shotgun (WGS) entry which is preliminary data.</text>
</comment>
<feature type="domain" description="HTH araC/xylS-type" evidence="4">
    <location>
        <begin position="150"/>
        <end position="247"/>
    </location>
</feature>
<dbReference type="PROSITE" id="PS01124">
    <property type="entry name" value="HTH_ARAC_FAMILY_2"/>
    <property type="match status" value="1"/>
</dbReference>
<dbReference type="Pfam" id="PF20240">
    <property type="entry name" value="DUF6597"/>
    <property type="match status" value="1"/>
</dbReference>
<dbReference type="EMBL" id="BNEK01000005">
    <property type="protein sequence ID" value="GHJ31298.1"/>
    <property type="molecule type" value="Genomic_DNA"/>
</dbReference>
<dbReference type="Gene3D" id="1.10.10.60">
    <property type="entry name" value="Homeodomain-like"/>
    <property type="match status" value="1"/>
</dbReference>
<dbReference type="RefSeq" id="WP_236258532.1">
    <property type="nucleotide sequence ID" value="NZ_BNEK01000005.1"/>
</dbReference>
<evidence type="ECO:0000313" key="5">
    <source>
        <dbReference type="EMBL" id="GHJ31298.1"/>
    </source>
</evidence>
<sequence length="250" mass="25865">MSDYRERKALIGGGAVVWTRTAGAGPQRVLPDGCTDLIWSGTGPDGELIVAGPDTRAHLASGPPGTRAVGLRFAPGAGPAVLGVPAHELRDLRVPLAALWPDAEVRRLAERIAERTAGRAAERNTGWETAPGRVLEEAALGRLRTAEPPDPVLAAIVTGASRGTGVAGIAAAVGLGERQLHRRSLAAFGYGAKTLGRVLRLNRALDLARTGVRFAEVAATAGYADQAHLAREVRTLTGVPLSRLLAAPGG</sequence>
<dbReference type="InterPro" id="IPR046532">
    <property type="entry name" value="DUF6597"/>
</dbReference>
<evidence type="ECO:0000256" key="1">
    <source>
        <dbReference type="ARBA" id="ARBA00023015"/>
    </source>
</evidence>
<gene>
    <name evidence="5" type="ORF">TPA0910_57310</name>
</gene>
<dbReference type="PROSITE" id="PS00041">
    <property type="entry name" value="HTH_ARAC_FAMILY_1"/>
    <property type="match status" value="1"/>
</dbReference>
<dbReference type="PANTHER" id="PTHR46796">
    <property type="entry name" value="HTH-TYPE TRANSCRIPTIONAL ACTIVATOR RHAS-RELATED"/>
    <property type="match status" value="1"/>
</dbReference>
<keyword evidence="2" id="KW-0238">DNA-binding</keyword>
<dbReference type="SMART" id="SM00342">
    <property type="entry name" value="HTH_ARAC"/>
    <property type="match status" value="1"/>
</dbReference>
<evidence type="ECO:0000256" key="3">
    <source>
        <dbReference type="ARBA" id="ARBA00023163"/>
    </source>
</evidence>
<dbReference type="Pfam" id="PF12833">
    <property type="entry name" value="HTH_18"/>
    <property type="match status" value="1"/>
</dbReference>
<dbReference type="Proteomes" id="UP001054854">
    <property type="component" value="Unassembled WGS sequence"/>
</dbReference>
<keyword evidence="1" id="KW-0805">Transcription regulation</keyword>